<dbReference type="Proteomes" id="UP000029725">
    <property type="component" value="Unassembled WGS sequence"/>
</dbReference>
<dbReference type="AlphaFoldDB" id="A0A098VQN6"/>
<evidence type="ECO:0000313" key="3">
    <source>
        <dbReference type="Proteomes" id="UP000029725"/>
    </source>
</evidence>
<accession>A0A098VQN6</accession>
<dbReference type="HOGENOM" id="CLU_2121660_0_0_1"/>
<proteinExistence type="predicted"/>
<dbReference type="OrthoDB" id="10316591at2759"/>
<dbReference type="GeneID" id="25259836"/>
<gene>
    <name evidence="2" type="ORF">DI09_3p370</name>
</gene>
<comment type="caution">
    <text evidence="2">The sequence shown here is derived from an EMBL/GenBank/DDBJ whole genome shotgun (WGS) entry which is preliminary data.</text>
</comment>
<reference evidence="2 3" key="1">
    <citation type="submission" date="2014-04" db="EMBL/GenBank/DDBJ databases">
        <title>A new species of microsporidia sheds light on the evolution of extreme parasitism.</title>
        <authorList>
            <person name="Haag K.L."/>
            <person name="James T.Y."/>
            <person name="Larsson R."/>
            <person name="Schaer T.M."/>
            <person name="Refardt D."/>
            <person name="Pombert J.-F."/>
            <person name="Ebert D."/>
        </authorList>
    </citation>
    <scope>NUCLEOTIDE SEQUENCE [LARGE SCALE GENOMIC DNA]</scope>
    <source>
        <strain evidence="2 3">UGP3</strain>
        <tissue evidence="2">Spores</tissue>
    </source>
</reference>
<evidence type="ECO:0000313" key="2">
    <source>
        <dbReference type="EMBL" id="KGG51275.1"/>
    </source>
</evidence>
<organism evidence="2 3">
    <name type="scientific">Mitosporidium daphniae</name>
    <dbReference type="NCBI Taxonomy" id="1485682"/>
    <lineage>
        <taxon>Eukaryota</taxon>
        <taxon>Fungi</taxon>
        <taxon>Fungi incertae sedis</taxon>
        <taxon>Microsporidia</taxon>
        <taxon>Mitosporidium</taxon>
    </lineage>
</organism>
<sequence length="114" mass="13234">MTFSKEQTDDFIKQWELKMHEKEQSELKKFDTELKNMKLKSEEELSKINAELENSPTEKPADILPAGGEIENEDGNLNWLEMVRRIEADISEGKTTLSEGQKFMLDLIKKKSTQ</sequence>
<name>A0A098VQN6_9MICR</name>
<dbReference type="EMBL" id="JMKJ01000333">
    <property type="protein sequence ID" value="KGG51275.1"/>
    <property type="molecule type" value="Genomic_DNA"/>
</dbReference>
<protein>
    <submittedName>
        <fullName evidence="2">Uncharacterized protein</fullName>
    </submittedName>
</protein>
<keyword evidence="3" id="KW-1185">Reference proteome</keyword>
<evidence type="ECO:0000256" key="1">
    <source>
        <dbReference type="SAM" id="MobiDB-lite"/>
    </source>
</evidence>
<dbReference type="RefSeq" id="XP_013237702.1">
    <property type="nucleotide sequence ID" value="XM_013382248.1"/>
</dbReference>
<dbReference type="VEuPathDB" id="MicrosporidiaDB:DI09_3p370"/>
<feature type="region of interest" description="Disordered" evidence="1">
    <location>
        <begin position="49"/>
        <end position="71"/>
    </location>
</feature>